<feature type="region of interest" description="Disordered" evidence="1">
    <location>
        <begin position="111"/>
        <end position="150"/>
    </location>
</feature>
<organism evidence="2 3">
    <name type="scientific">Emiliania huxleyi (strain CCMP1516)</name>
    <dbReference type="NCBI Taxonomy" id="280463"/>
    <lineage>
        <taxon>Eukaryota</taxon>
        <taxon>Haptista</taxon>
        <taxon>Haptophyta</taxon>
        <taxon>Prymnesiophyceae</taxon>
        <taxon>Isochrysidales</taxon>
        <taxon>Noelaerhabdaceae</taxon>
        <taxon>Emiliania</taxon>
    </lineage>
</organism>
<reference evidence="3" key="1">
    <citation type="journal article" date="2013" name="Nature">
        <title>Pan genome of the phytoplankton Emiliania underpins its global distribution.</title>
        <authorList>
            <person name="Read B.A."/>
            <person name="Kegel J."/>
            <person name="Klute M.J."/>
            <person name="Kuo A."/>
            <person name="Lefebvre S.C."/>
            <person name="Maumus F."/>
            <person name="Mayer C."/>
            <person name="Miller J."/>
            <person name="Monier A."/>
            <person name="Salamov A."/>
            <person name="Young J."/>
            <person name="Aguilar M."/>
            <person name="Claverie J.M."/>
            <person name="Frickenhaus S."/>
            <person name="Gonzalez K."/>
            <person name="Herman E.K."/>
            <person name="Lin Y.C."/>
            <person name="Napier J."/>
            <person name="Ogata H."/>
            <person name="Sarno A.F."/>
            <person name="Shmutz J."/>
            <person name="Schroeder D."/>
            <person name="de Vargas C."/>
            <person name="Verret F."/>
            <person name="von Dassow P."/>
            <person name="Valentin K."/>
            <person name="Van de Peer Y."/>
            <person name="Wheeler G."/>
            <person name="Dacks J.B."/>
            <person name="Delwiche C.F."/>
            <person name="Dyhrman S.T."/>
            <person name="Glockner G."/>
            <person name="John U."/>
            <person name="Richards T."/>
            <person name="Worden A.Z."/>
            <person name="Zhang X."/>
            <person name="Grigoriev I.V."/>
            <person name="Allen A.E."/>
            <person name="Bidle K."/>
            <person name="Borodovsky M."/>
            <person name="Bowler C."/>
            <person name="Brownlee C."/>
            <person name="Cock J.M."/>
            <person name="Elias M."/>
            <person name="Gladyshev V.N."/>
            <person name="Groth M."/>
            <person name="Guda C."/>
            <person name="Hadaegh A."/>
            <person name="Iglesias-Rodriguez M.D."/>
            <person name="Jenkins J."/>
            <person name="Jones B.M."/>
            <person name="Lawson T."/>
            <person name="Leese F."/>
            <person name="Lindquist E."/>
            <person name="Lobanov A."/>
            <person name="Lomsadze A."/>
            <person name="Malik S.B."/>
            <person name="Marsh M.E."/>
            <person name="Mackinder L."/>
            <person name="Mock T."/>
            <person name="Mueller-Roeber B."/>
            <person name="Pagarete A."/>
            <person name="Parker M."/>
            <person name="Probert I."/>
            <person name="Quesneville H."/>
            <person name="Raines C."/>
            <person name="Rensing S.A."/>
            <person name="Riano-Pachon D.M."/>
            <person name="Richier S."/>
            <person name="Rokitta S."/>
            <person name="Shiraiwa Y."/>
            <person name="Soanes D.M."/>
            <person name="van der Giezen M."/>
            <person name="Wahlund T.M."/>
            <person name="Williams B."/>
            <person name="Wilson W."/>
            <person name="Wolfe G."/>
            <person name="Wurch L.L."/>
        </authorList>
    </citation>
    <scope>NUCLEOTIDE SEQUENCE</scope>
</reference>
<dbReference type="EnsemblProtists" id="EOD08466">
    <property type="protein sequence ID" value="EOD08466"/>
    <property type="gene ID" value="EMIHUDRAFT_77136"/>
</dbReference>
<dbReference type="HOGENOM" id="CLU_037483_0_0_1"/>
<keyword evidence="3" id="KW-1185">Reference proteome</keyword>
<reference evidence="2" key="2">
    <citation type="submission" date="2024-10" db="UniProtKB">
        <authorList>
            <consortium name="EnsemblProtists"/>
        </authorList>
    </citation>
    <scope>IDENTIFICATION</scope>
</reference>
<feature type="compositionally biased region" description="Low complexity" evidence="1">
    <location>
        <begin position="124"/>
        <end position="142"/>
    </location>
</feature>
<dbReference type="SUPFAM" id="SSF51905">
    <property type="entry name" value="FAD/NAD(P)-binding domain"/>
    <property type="match status" value="1"/>
</dbReference>
<dbReference type="PRINTS" id="PR00368">
    <property type="entry name" value="FADPNR"/>
</dbReference>
<dbReference type="KEGG" id="ehx:EMIHUDRAFT_77136"/>
<dbReference type="Gene3D" id="3.50.50.60">
    <property type="entry name" value="FAD/NAD(P)-binding domain"/>
    <property type="match status" value="2"/>
</dbReference>
<dbReference type="PaxDb" id="2903-EOD08466"/>
<dbReference type="Proteomes" id="UP000013827">
    <property type="component" value="Unassembled WGS sequence"/>
</dbReference>
<dbReference type="GeneID" id="17254617"/>
<proteinExistence type="predicted"/>
<sequence>MRDEDRKPALASGRVEAVEDRGTDDGSDEGVDAAVIVVGAGAAGIGFAITLTKTFGLDPSRVLLVEKGDGVGTSFRQWPEEMRFISPSFNSEGWTNSFDLNSVAHGSSPAYELHAQHPSGSQCARPAALSRPAAAGGSLSPTLPYPTVPEPTLPYPTETLRSRYIVWAAGELEYRARGGPVEDTSLCLHNSRVSSWASLDGDERVVIGGYESGVDAAVNLAKAGKQATVLASTATWNVQTVDPSSELAQYTAGRLREVVAWHASLLPEPCRSLAPGAEGSEVVVHTAQPPVLCTGFEGSVASAKGCLCGAAMLTDDDESTAVPGVFLVGPSVSHGDLSFCFVYKFRQRFGIVADKICRGLGRDTAAAVAECRKTNMYLDDLSCCVGSCGTC</sequence>
<dbReference type="InterPro" id="IPR036188">
    <property type="entry name" value="FAD/NAD-bd_sf"/>
</dbReference>
<evidence type="ECO:0000313" key="2">
    <source>
        <dbReference type="EnsemblProtists" id="EOD08466"/>
    </source>
</evidence>
<name>A0A0D3IB31_EMIH1</name>
<dbReference type="AlphaFoldDB" id="A0A0D3IB31"/>
<dbReference type="RefSeq" id="XP_005760895.1">
    <property type="nucleotide sequence ID" value="XM_005760838.1"/>
</dbReference>
<evidence type="ECO:0008006" key="4">
    <source>
        <dbReference type="Google" id="ProtNLM"/>
    </source>
</evidence>
<evidence type="ECO:0000256" key="1">
    <source>
        <dbReference type="SAM" id="MobiDB-lite"/>
    </source>
</evidence>
<protein>
    <recommendedName>
        <fullName evidence="4">FAD/NAD(P)-binding domain-containing protein</fullName>
    </recommendedName>
</protein>
<accession>A0A0D3IB31</accession>
<feature type="region of interest" description="Disordered" evidence="1">
    <location>
        <begin position="1"/>
        <end position="29"/>
    </location>
</feature>
<dbReference type="Pfam" id="PF13738">
    <property type="entry name" value="Pyr_redox_3"/>
    <property type="match status" value="2"/>
</dbReference>
<evidence type="ECO:0000313" key="3">
    <source>
        <dbReference type="Proteomes" id="UP000013827"/>
    </source>
</evidence>